<protein>
    <submittedName>
        <fullName evidence="3">Protein-glutamine gamma-glutamyltransferase</fullName>
    </submittedName>
</protein>
<evidence type="ECO:0000313" key="4">
    <source>
        <dbReference type="Proteomes" id="UP000463051"/>
    </source>
</evidence>
<evidence type="ECO:0000313" key="3">
    <source>
        <dbReference type="EMBL" id="MRN56602.1"/>
    </source>
</evidence>
<dbReference type="EMBL" id="WJXB01000015">
    <property type="protein sequence ID" value="MRN56602.1"/>
    <property type="molecule type" value="Genomic_DNA"/>
</dbReference>
<reference evidence="3 4" key="1">
    <citation type="submission" date="2019-11" db="EMBL/GenBank/DDBJ databases">
        <title>Paenibacillus monticola sp. nov., a novel PGPR strain isolated from mountain sample in China.</title>
        <authorList>
            <person name="Zhao Q."/>
            <person name="Li H.-P."/>
            <person name="Zhang J.-L."/>
        </authorList>
    </citation>
    <scope>NUCLEOTIDE SEQUENCE [LARGE SCALE GENOMIC DNA]</scope>
    <source>
        <strain evidence="3 4">LC-T2</strain>
    </source>
</reference>
<proteinExistence type="predicted"/>
<gene>
    <name evidence="3" type="ORF">GJB61_26930</name>
</gene>
<keyword evidence="2" id="KW-0749">Sporulation</keyword>
<keyword evidence="4" id="KW-1185">Reference proteome</keyword>
<sequence length="240" mass="27310">MAYYYPSPEAQNFEQYMRNNIMESAKALNASDADFATFKGSRGNPRFWTRTNNGGLQLNNDVLPSVGVLDIYQNGHLYAFECATAMVVVLYRATIESIGERAFNTHFRDLFLWDWNYDSNLRLIATYSKPEISLGDVVYFKNPDHAPSKPEWQGENAIILGNDLFYGHGIGITTAQGIIDSLNEERIPGSRTSAYFTDEALHPDFEYIRSLSTRLDPPIENNRSAKYTIFSRIGVRTYID</sequence>
<dbReference type="InterPro" id="IPR020916">
    <property type="entry name" value="Gln_gamma-glutamylTfrase_bac"/>
</dbReference>
<organism evidence="3 4">
    <name type="scientific">Paenibacillus monticola</name>
    <dbReference type="NCBI Taxonomy" id="2666075"/>
    <lineage>
        <taxon>Bacteria</taxon>
        <taxon>Bacillati</taxon>
        <taxon>Bacillota</taxon>
        <taxon>Bacilli</taxon>
        <taxon>Bacillales</taxon>
        <taxon>Paenibacillaceae</taxon>
        <taxon>Paenibacillus</taxon>
    </lineage>
</organism>
<comment type="caution">
    <text evidence="3">The sequence shown here is derived from an EMBL/GenBank/DDBJ whole genome shotgun (WGS) entry which is preliminary data.</text>
</comment>
<evidence type="ECO:0000256" key="1">
    <source>
        <dbReference type="ARBA" id="ARBA00022679"/>
    </source>
</evidence>
<accession>A0A7X2L424</accession>
<keyword evidence="1 3" id="KW-0808">Transferase</keyword>
<evidence type="ECO:0000256" key="2">
    <source>
        <dbReference type="ARBA" id="ARBA00022969"/>
    </source>
</evidence>
<dbReference type="AlphaFoldDB" id="A0A7X2L424"/>
<name>A0A7X2L424_9BACL</name>
<dbReference type="GO" id="GO:0003810">
    <property type="term" value="F:protein-glutamine gamma-glutamyltransferase activity"/>
    <property type="evidence" value="ECO:0007669"/>
    <property type="project" value="InterPro"/>
</dbReference>
<dbReference type="GO" id="GO:0030435">
    <property type="term" value="P:sporulation resulting in formation of a cellular spore"/>
    <property type="evidence" value="ECO:0007669"/>
    <property type="project" value="UniProtKB-KW"/>
</dbReference>
<dbReference type="Pfam" id="PF20085">
    <property type="entry name" value="TGL"/>
    <property type="match status" value="1"/>
</dbReference>
<dbReference type="Proteomes" id="UP000463051">
    <property type="component" value="Unassembled WGS sequence"/>
</dbReference>